<keyword evidence="3" id="KW-1185">Reference proteome</keyword>
<feature type="transmembrane region" description="Helical" evidence="1">
    <location>
        <begin position="20"/>
        <end position="37"/>
    </location>
</feature>
<sequence length="82" mass="9608">MTCGSKQKKKCHIKKKKTDCDCFCLFCYLLFVFQWHAVNLSPLICTFMCTFITTLLWLLHAAHGCRMLIVITEMRILKKGFN</sequence>
<proteinExistence type="predicted"/>
<protein>
    <submittedName>
        <fullName evidence="2">(Mediterranean fruit fly) hypothetical protein</fullName>
    </submittedName>
</protein>
<dbReference type="AlphaFoldDB" id="A0A811UFF4"/>
<feature type="transmembrane region" description="Helical" evidence="1">
    <location>
        <begin position="43"/>
        <end position="69"/>
    </location>
</feature>
<gene>
    <name evidence="2" type="ORF">CCAP1982_LOCUS6003</name>
</gene>
<organism evidence="2 3">
    <name type="scientific">Ceratitis capitata</name>
    <name type="common">Mediterranean fruit fly</name>
    <name type="synonym">Tephritis capitata</name>
    <dbReference type="NCBI Taxonomy" id="7213"/>
    <lineage>
        <taxon>Eukaryota</taxon>
        <taxon>Metazoa</taxon>
        <taxon>Ecdysozoa</taxon>
        <taxon>Arthropoda</taxon>
        <taxon>Hexapoda</taxon>
        <taxon>Insecta</taxon>
        <taxon>Pterygota</taxon>
        <taxon>Neoptera</taxon>
        <taxon>Endopterygota</taxon>
        <taxon>Diptera</taxon>
        <taxon>Brachycera</taxon>
        <taxon>Muscomorpha</taxon>
        <taxon>Tephritoidea</taxon>
        <taxon>Tephritidae</taxon>
        <taxon>Ceratitis</taxon>
        <taxon>Ceratitis</taxon>
    </lineage>
</organism>
<evidence type="ECO:0000256" key="1">
    <source>
        <dbReference type="SAM" id="Phobius"/>
    </source>
</evidence>
<name>A0A811UFF4_CERCA</name>
<evidence type="ECO:0000313" key="3">
    <source>
        <dbReference type="Proteomes" id="UP000606786"/>
    </source>
</evidence>
<keyword evidence="1" id="KW-0472">Membrane</keyword>
<dbReference type="Proteomes" id="UP000606786">
    <property type="component" value="Unassembled WGS sequence"/>
</dbReference>
<keyword evidence="1" id="KW-1133">Transmembrane helix</keyword>
<accession>A0A811UFF4</accession>
<dbReference type="EMBL" id="CAJHJT010000012">
    <property type="protein sequence ID" value="CAD6997370.1"/>
    <property type="molecule type" value="Genomic_DNA"/>
</dbReference>
<evidence type="ECO:0000313" key="2">
    <source>
        <dbReference type="EMBL" id="CAD6997370.1"/>
    </source>
</evidence>
<reference evidence="2" key="1">
    <citation type="submission" date="2020-11" db="EMBL/GenBank/DDBJ databases">
        <authorList>
            <person name="Whitehead M."/>
        </authorList>
    </citation>
    <scope>NUCLEOTIDE SEQUENCE</scope>
    <source>
        <strain evidence="2">EGII</strain>
    </source>
</reference>
<keyword evidence="1" id="KW-0812">Transmembrane</keyword>
<comment type="caution">
    <text evidence="2">The sequence shown here is derived from an EMBL/GenBank/DDBJ whole genome shotgun (WGS) entry which is preliminary data.</text>
</comment>